<accession>A0AAN9C2E6</accession>
<dbReference type="GO" id="GO:0005886">
    <property type="term" value="C:plasma membrane"/>
    <property type="evidence" value="ECO:0007669"/>
    <property type="project" value="TreeGrafter"/>
</dbReference>
<feature type="region of interest" description="Disordered" evidence="1">
    <location>
        <begin position="283"/>
        <end position="337"/>
    </location>
</feature>
<dbReference type="GO" id="GO:0005789">
    <property type="term" value="C:endoplasmic reticulum membrane"/>
    <property type="evidence" value="ECO:0007669"/>
    <property type="project" value="TreeGrafter"/>
</dbReference>
<dbReference type="AlphaFoldDB" id="A0AAN9C2E6"/>
<dbReference type="GO" id="GO:0120015">
    <property type="term" value="F:sterol transfer activity"/>
    <property type="evidence" value="ECO:0007669"/>
    <property type="project" value="TreeGrafter"/>
</dbReference>
<dbReference type="Gene3D" id="2.30.29.30">
    <property type="entry name" value="Pleckstrin-homology domain (PH domain)/Phosphotyrosine-binding domain (PTB)"/>
    <property type="match status" value="1"/>
</dbReference>
<dbReference type="PANTHER" id="PTHR23319:SF4">
    <property type="entry name" value="GRAM DOMAIN CONTAINING 1B, ISOFORM E"/>
    <property type="match status" value="1"/>
</dbReference>
<proteinExistence type="predicted"/>
<evidence type="ECO:0000256" key="2">
    <source>
        <dbReference type="SAM" id="Phobius"/>
    </source>
</evidence>
<sequence>MITRLPKKLRNATKRHRQILLSSAVLSSVMSSPSTPTMTNIPVIEVGEELRKSMPSLSVAFDQQLLLDTENGGDLGDAGHRELRKSGGSGASTSGSNGGEIITTQIDSSSPKLPSSEYKKIVEYSDLPPHVSKSKNAKFHKLFKSVPLEEYPIDSYSCAFKGDILIHGMLYVSQNWICFYSKIRARGRLLEIPLEKVISITREKLALIIPNAIGIQIADQKYVFGSFMSRDNTYKLLVTLWKHSQDSTDSTNTKENELSCYEDFATKAGRRALVNGSRIEDDMTHSADVSGESDTTEDEDMGVPTDPSLLMDPSLSSMASRTSDGGGRDSRNDQQPDKVPGLFLLRCIDCRKMFVALSNFAVKIQKAPRTNLLLAICSILVVFLLLSAMGLTYKILLLQTRLEMSHLWTPGRQHSFREQTLGSIYTLQSQTHMATIHQLHDVLKANIQILQQVHQSLKSLQVYTASEDCPTAK</sequence>
<feature type="region of interest" description="Disordered" evidence="1">
    <location>
        <begin position="72"/>
        <end position="113"/>
    </location>
</feature>
<dbReference type="PANTHER" id="PTHR23319">
    <property type="entry name" value="GRAM DOMAIN CONTAINING 1B, ISOFORM E"/>
    <property type="match status" value="1"/>
</dbReference>
<gene>
    <name evidence="4" type="ORF">V1264_001895</name>
</gene>
<protein>
    <recommendedName>
        <fullName evidence="3">GRAM domain-containing protein</fullName>
    </recommendedName>
</protein>
<comment type="caution">
    <text evidence="4">The sequence shown here is derived from an EMBL/GenBank/DDBJ whole genome shotgun (WGS) entry which is preliminary data.</text>
</comment>
<dbReference type="EMBL" id="JBAMIC010000001">
    <property type="protein sequence ID" value="KAK7116166.1"/>
    <property type="molecule type" value="Genomic_DNA"/>
</dbReference>
<dbReference type="Pfam" id="PF02893">
    <property type="entry name" value="GRAM"/>
    <property type="match status" value="1"/>
</dbReference>
<dbReference type="InterPro" id="IPR011993">
    <property type="entry name" value="PH-like_dom_sf"/>
</dbReference>
<dbReference type="GO" id="GO:0032366">
    <property type="term" value="P:intracellular sterol transport"/>
    <property type="evidence" value="ECO:0007669"/>
    <property type="project" value="TreeGrafter"/>
</dbReference>
<dbReference type="Proteomes" id="UP001374579">
    <property type="component" value="Unassembled WGS sequence"/>
</dbReference>
<evidence type="ECO:0000313" key="5">
    <source>
        <dbReference type="Proteomes" id="UP001374579"/>
    </source>
</evidence>
<keyword evidence="2" id="KW-0812">Transmembrane</keyword>
<dbReference type="CDD" id="cd13220">
    <property type="entry name" value="PH-GRAM_GRAMDC"/>
    <property type="match status" value="1"/>
</dbReference>
<feature type="compositionally biased region" description="Basic and acidic residues" evidence="1">
    <location>
        <begin position="326"/>
        <end position="336"/>
    </location>
</feature>
<feature type="compositionally biased region" description="Low complexity" evidence="1">
    <location>
        <begin position="306"/>
        <end position="318"/>
    </location>
</feature>
<reference evidence="4 5" key="1">
    <citation type="submission" date="2024-02" db="EMBL/GenBank/DDBJ databases">
        <title>Chromosome-scale genome assembly of the rough periwinkle Littorina saxatilis.</title>
        <authorList>
            <person name="De Jode A."/>
            <person name="Faria R."/>
            <person name="Formenti G."/>
            <person name="Sims Y."/>
            <person name="Smith T.P."/>
            <person name="Tracey A."/>
            <person name="Wood J.M.D."/>
            <person name="Zagrodzka Z.B."/>
            <person name="Johannesson K."/>
            <person name="Butlin R.K."/>
            <person name="Leder E.H."/>
        </authorList>
    </citation>
    <scope>NUCLEOTIDE SEQUENCE [LARGE SCALE GENOMIC DNA]</scope>
    <source>
        <strain evidence="4">Snail1</strain>
        <tissue evidence="4">Muscle</tissue>
    </source>
</reference>
<organism evidence="4 5">
    <name type="scientific">Littorina saxatilis</name>
    <dbReference type="NCBI Taxonomy" id="31220"/>
    <lineage>
        <taxon>Eukaryota</taxon>
        <taxon>Metazoa</taxon>
        <taxon>Spiralia</taxon>
        <taxon>Lophotrochozoa</taxon>
        <taxon>Mollusca</taxon>
        <taxon>Gastropoda</taxon>
        <taxon>Caenogastropoda</taxon>
        <taxon>Littorinimorpha</taxon>
        <taxon>Littorinoidea</taxon>
        <taxon>Littorinidae</taxon>
        <taxon>Littorina</taxon>
    </lineage>
</organism>
<evidence type="ECO:0000313" key="4">
    <source>
        <dbReference type="EMBL" id="KAK7116166.1"/>
    </source>
</evidence>
<feature type="transmembrane region" description="Helical" evidence="2">
    <location>
        <begin position="372"/>
        <end position="396"/>
    </location>
</feature>
<dbReference type="GO" id="GO:0140268">
    <property type="term" value="C:endoplasmic reticulum-plasma membrane contact site"/>
    <property type="evidence" value="ECO:0007669"/>
    <property type="project" value="TreeGrafter"/>
</dbReference>
<name>A0AAN9C2E6_9CAEN</name>
<keyword evidence="2" id="KW-1133">Transmembrane helix</keyword>
<dbReference type="InterPro" id="IPR004182">
    <property type="entry name" value="GRAM"/>
</dbReference>
<keyword evidence="2" id="KW-0472">Membrane</keyword>
<dbReference type="InterPro" id="IPR051482">
    <property type="entry name" value="Cholesterol_transport"/>
</dbReference>
<feature type="compositionally biased region" description="Polar residues" evidence="1">
    <location>
        <begin position="102"/>
        <end position="113"/>
    </location>
</feature>
<evidence type="ECO:0000259" key="3">
    <source>
        <dbReference type="SMART" id="SM00568"/>
    </source>
</evidence>
<evidence type="ECO:0000256" key="1">
    <source>
        <dbReference type="SAM" id="MobiDB-lite"/>
    </source>
</evidence>
<feature type="domain" description="GRAM" evidence="3">
    <location>
        <begin position="137"/>
        <end position="204"/>
    </location>
</feature>
<keyword evidence="5" id="KW-1185">Reference proteome</keyword>
<dbReference type="SMART" id="SM00568">
    <property type="entry name" value="GRAM"/>
    <property type="match status" value="1"/>
</dbReference>
<dbReference type="GO" id="GO:0032934">
    <property type="term" value="F:sterol binding"/>
    <property type="evidence" value="ECO:0007669"/>
    <property type="project" value="TreeGrafter"/>
</dbReference>